<dbReference type="Pfam" id="PF00436">
    <property type="entry name" value="SSB"/>
    <property type="match status" value="1"/>
</dbReference>
<dbReference type="KEGG" id="lsp:Bsph_1031"/>
<dbReference type="PROSITE" id="PS50935">
    <property type="entry name" value="SSB"/>
    <property type="match status" value="1"/>
</dbReference>
<dbReference type="EnsemblBacteria" id="ACA38643">
    <property type="protein sequence ID" value="ACA38643"/>
    <property type="gene ID" value="Bsph_1031"/>
</dbReference>
<name>B1HM71_LYSSC</name>
<dbReference type="PANTHER" id="PTHR10302:SF27">
    <property type="entry name" value="SINGLE-STRANDED DNA-BINDING PROTEIN"/>
    <property type="match status" value="1"/>
</dbReference>
<dbReference type="AlphaFoldDB" id="B1HM71"/>
<evidence type="ECO:0000256" key="1">
    <source>
        <dbReference type="ARBA" id="ARBA00023125"/>
    </source>
</evidence>
<dbReference type="GO" id="GO:0009295">
    <property type="term" value="C:nucleoid"/>
    <property type="evidence" value="ECO:0007669"/>
    <property type="project" value="TreeGrafter"/>
</dbReference>
<evidence type="ECO:0000313" key="6">
    <source>
        <dbReference type="Proteomes" id="UP000002164"/>
    </source>
</evidence>
<dbReference type="HAMAP" id="MF_00984">
    <property type="entry name" value="SSB"/>
    <property type="match status" value="1"/>
</dbReference>
<dbReference type="GO" id="GO:0003697">
    <property type="term" value="F:single-stranded DNA binding"/>
    <property type="evidence" value="ECO:0007669"/>
    <property type="project" value="UniProtKB-UniRule"/>
</dbReference>
<evidence type="ECO:0000256" key="4">
    <source>
        <dbReference type="SAM" id="MobiDB-lite"/>
    </source>
</evidence>
<comment type="subunit">
    <text evidence="2">Homotetramer.</text>
</comment>
<dbReference type="PANTHER" id="PTHR10302">
    <property type="entry name" value="SINGLE-STRANDED DNA-BINDING PROTEIN"/>
    <property type="match status" value="1"/>
</dbReference>
<evidence type="ECO:0000256" key="2">
    <source>
        <dbReference type="HAMAP-Rule" id="MF_00984"/>
    </source>
</evidence>
<dbReference type="InterPro" id="IPR000424">
    <property type="entry name" value="Primosome_PriB/ssb"/>
</dbReference>
<keyword evidence="1 2" id="KW-0238">DNA-binding</keyword>
<dbReference type="HOGENOM" id="CLU_078758_6_1_9"/>
<dbReference type="Gene3D" id="2.40.50.140">
    <property type="entry name" value="Nucleic acid-binding proteins"/>
    <property type="match status" value="1"/>
</dbReference>
<dbReference type="SUPFAM" id="SSF50249">
    <property type="entry name" value="Nucleic acid-binding proteins"/>
    <property type="match status" value="1"/>
</dbReference>
<accession>B1HM71</accession>
<evidence type="ECO:0000313" key="5">
    <source>
        <dbReference type="EMBL" id="ACA38643.1"/>
    </source>
</evidence>
<reference evidence="5 6" key="1">
    <citation type="journal article" date="2008" name="J. Bacteriol.">
        <title>Complete genome sequence of the mosquitocidal bacterium Bacillus sphaericus C3-41 and comparison with those of closely related Bacillus species.</title>
        <authorList>
            <person name="Hu X."/>
            <person name="Fan W."/>
            <person name="Han B."/>
            <person name="Liu H."/>
            <person name="Zheng D."/>
            <person name="Li Q."/>
            <person name="Dong W."/>
            <person name="Yan J."/>
            <person name="Gao M."/>
            <person name="Berry C."/>
            <person name="Yuan Z."/>
        </authorList>
    </citation>
    <scope>NUCLEOTIDE SEQUENCE [LARGE SCALE GENOMIC DNA]</scope>
    <source>
        <strain evidence="5 6">C3-41</strain>
    </source>
</reference>
<evidence type="ECO:0000256" key="3">
    <source>
        <dbReference type="RuleBase" id="RU000524"/>
    </source>
</evidence>
<dbReference type="GO" id="GO:0006260">
    <property type="term" value="P:DNA replication"/>
    <property type="evidence" value="ECO:0007669"/>
    <property type="project" value="InterPro"/>
</dbReference>
<organism evidence="5 6">
    <name type="scientific">Lysinibacillus sphaericus (strain C3-41)</name>
    <dbReference type="NCBI Taxonomy" id="444177"/>
    <lineage>
        <taxon>Bacteria</taxon>
        <taxon>Bacillati</taxon>
        <taxon>Bacillota</taxon>
        <taxon>Bacilli</taxon>
        <taxon>Bacillales</taxon>
        <taxon>Bacillaceae</taxon>
        <taxon>Lysinibacillus</taxon>
    </lineage>
</organism>
<gene>
    <name evidence="5" type="ordered locus">Bsph_1031</name>
</gene>
<protein>
    <recommendedName>
        <fullName evidence="2 3">Single-stranded DNA-binding protein</fullName>
        <shortName evidence="2">SSB</shortName>
    </recommendedName>
</protein>
<proteinExistence type="inferred from homology"/>
<dbReference type="NCBIfam" id="TIGR00621">
    <property type="entry name" value="ssb"/>
    <property type="match status" value="1"/>
</dbReference>
<dbReference type="CDD" id="cd04496">
    <property type="entry name" value="SSB_OBF"/>
    <property type="match status" value="1"/>
</dbReference>
<dbReference type="InterPro" id="IPR012340">
    <property type="entry name" value="NA-bd_OB-fold"/>
</dbReference>
<comment type="caution">
    <text evidence="2">Lacks conserved residue(s) required for the propagation of feature annotation.</text>
</comment>
<dbReference type="Proteomes" id="UP000002164">
    <property type="component" value="Chromosome"/>
</dbReference>
<feature type="region of interest" description="Disordered" evidence="4">
    <location>
        <begin position="121"/>
        <end position="143"/>
    </location>
</feature>
<dbReference type="InterPro" id="IPR011344">
    <property type="entry name" value="ssDNA-bd"/>
</dbReference>
<sequence>MKAIHSKGGEGMNQVGLVGRFTKDPVLRYLSGNRVQTHFSLAINRNFKNNHGEIDTDFIFCTVWGRLAEHIVKYCGKGSLIGANGRIQTRSFVNEENTKIFMTEVVVEDVRFYQLKQRDSDEASMVTPPPPNEQEDLKDFVLP</sequence>
<dbReference type="EMBL" id="CP000817">
    <property type="protein sequence ID" value="ACA38643.1"/>
    <property type="molecule type" value="Genomic_DNA"/>
</dbReference>